<evidence type="ECO:0000313" key="1">
    <source>
        <dbReference type="EMBL" id="TGY66465.1"/>
    </source>
</evidence>
<accession>A0AC61R8F9</accession>
<dbReference type="EMBL" id="SRYG01000006">
    <property type="protein sequence ID" value="TGY66465.1"/>
    <property type="molecule type" value="Genomic_DNA"/>
</dbReference>
<keyword evidence="2" id="KW-1185">Reference proteome</keyword>
<proteinExistence type="predicted"/>
<dbReference type="Proteomes" id="UP000308836">
    <property type="component" value="Unassembled WGS sequence"/>
</dbReference>
<name>A0AC61R8F9_9FIRM</name>
<reference evidence="1" key="1">
    <citation type="submission" date="2019-04" db="EMBL/GenBank/DDBJ databases">
        <title>Microbes associate with the intestines of laboratory mice.</title>
        <authorList>
            <person name="Navarre W."/>
            <person name="Wong E."/>
            <person name="Huang K."/>
            <person name="Tropini C."/>
            <person name="Ng K."/>
            <person name="Yu B."/>
        </authorList>
    </citation>
    <scope>NUCLEOTIDE SEQUENCE</scope>
    <source>
        <strain evidence="1">NM09_H32</strain>
    </source>
</reference>
<protein>
    <submittedName>
        <fullName evidence="1">TldD/PmbA family protein</fullName>
    </submittedName>
</protein>
<comment type="caution">
    <text evidence="1">The sequence shown here is derived from an EMBL/GenBank/DDBJ whole genome shotgun (WGS) entry which is preliminary data.</text>
</comment>
<organism evidence="1 2">
    <name type="scientific">Dubosiella muris</name>
    <dbReference type="NCBI Taxonomy" id="3038133"/>
    <lineage>
        <taxon>Bacteria</taxon>
        <taxon>Bacillati</taxon>
        <taxon>Bacillota</taxon>
        <taxon>Erysipelotrichia</taxon>
        <taxon>Erysipelotrichales</taxon>
        <taxon>Erysipelotrichaceae</taxon>
        <taxon>Dubosiella</taxon>
    </lineage>
</organism>
<sequence>MNKQAWMKRAAELGLEQFEIYQALASQKEFTWFEQTLDTFVTSKVLGTSLRAIKDGNVATIALEEVDDGKMDEALRALLEQTAIVSSEEAVALTPVREVVALENPHRFEPLSVEQIEAMLQAIEKKALAFDPRIVQVGYLGYEEAKGGREITNSLGVQLADEDAVQYVACTIVALENGEYKDATKVRIVYDAGFDVDAFVREVCEEALGKLGAHSIPSRTCPVVFEKDAMTSLFGAFAGLFSGDMIAKGISPISKDLGKKIFSDQITIFDDPRHTDALSVAAFDDEGFPTRRKTVVDHGVFEQPLYDARSAAKMNVESTGNGFKSGYASPVRVSPMNMWIEPGTEDLDALLARMGDGLVITDLMGLHAGLHFASTQFSLQASGYLVKDGKRGDPVTLITVAGRFLDLMNEVEAVGSDLDWSYKQIASPSILFKQCAISGE</sequence>
<gene>
    <name evidence="1" type="ORF">E5336_04005</name>
</gene>
<evidence type="ECO:0000313" key="2">
    <source>
        <dbReference type="Proteomes" id="UP000308836"/>
    </source>
</evidence>